<dbReference type="InterPro" id="IPR045584">
    <property type="entry name" value="Pilin-like"/>
</dbReference>
<feature type="non-terminal residue" evidence="1">
    <location>
        <position position="1"/>
    </location>
</feature>
<evidence type="ECO:0000313" key="2">
    <source>
        <dbReference type="Proteomes" id="UP001170310"/>
    </source>
</evidence>
<reference evidence="1" key="1">
    <citation type="submission" date="2023-07" db="EMBL/GenBank/DDBJ databases">
        <title>Genome content predicts the carbon catabolic preferences of heterotrophic bacteria.</title>
        <authorList>
            <person name="Gralka M."/>
        </authorList>
    </citation>
    <scope>NUCLEOTIDE SEQUENCE</scope>
    <source>
        <strain evidence="1">E2R20</strain>
    </source>
</reference>
<dbReference type="AlphaFoldDB" id="A0AAW7YVG0"/>
<sequence length="76" mass="8294">IVVAIIGILTVIAFPTYIKYLKRSEINACLAEANAYTNMVYLILNSPDKEQAIPVADNSACVKITDASSWNETTTN</sequence>
<organism evidence="1 2">
    <name type="scientific">Staphylococcus pasteuri_A</name>
    <dbReference type="NCBI Taxonomy" id="3062664"/>
    <lineage>
        <taxon>Bacteria</taxon>
        <taxon>Bacillati</taxon>
        <taxon>Bacillota</taxon>
        <taxon>Bacilli</taxon>
        <taxon>Bacillales</taxon>
        <taxon>Staphylococcaceae</taxon>
        <taxon>Staphylococcus</taxon>
    </lineage>
</organism>
<feature type="non-terminal residue" evidence="1">
    <location>
        <position position="76"/>
    </location>
</feature>
<proteinExistence type="predicted"/>
<dbReference type="EMBL" id="JAUOQO010001079">
    <property type="protein sequence ID" value="MDO6575692.1"/>
    <property type="molecule type" value="Genomic_DNA"/>
</dbReference>
<protein>
    <recommendedName>
        <fullName evidence="3">Prepilin-type cleavage/methylation domain-containing protein</fullName>
    </recommendedName>
</protein>
<comment type="caution">
    <text evidence="1">The sequence shown here is derived from an EMBL/GenBank/DDBJ whole genome shotgun (WGS) entry which is preliminary data.</text>
</comment>
<name>A0AAW7YVG0_9STAP</name>
<evidence type="ECO:0008006" key="3">
    <source>
        <dbReference type="Google" id="ProtNLM"/>
    </source>
</evidence>
<accession>A0AAW7YVG0</accession>
<dbReference type="Proteomes" id="UP001170310">
    <property type="component" value="Unassembled WGS sequence"/>
</dbReference>
<evidence type="ECO:0000313" key="1">
    <source>
        <dbReference type="EMBL" id="MDO6575692.1"/>
    </source>
</evidence>
<gene>
    <name evidence="1" type="ORF">Q4528_16420</name>
</gene>
<dbReference type="Gene3D" id="3.30.700.10">
    <property type="entry name" value="Glycoprotein, Type 4 Pilin"/>
    <property type="match status" value="1"/>
</dbReference>
<keyword evidence="2" id="KW-1185">Reference proteome</keyword>
<dbReference type="SUPFAM" id="SSF54523">
    <property type="entry name" value="Pili subunits"/>
    <property type="match status" value="1"/>
</dbReference>